<evidence type="ECO:0000256" key="1">
    <source>
        <dbReference type="SAM" id="Phobius"/>
    </source>
</evidence>
<evidence type="ECO:0000313" key="2">
    <source>
        <dbReference type="EMBL" id="SDK57313.1"/>
    </source>
</evidence>
<dbReference type="RefSeq" id="WP_092158535.1">
    <property type="nucleotide sequence ID" value="NZ_FNGA01000001.1"/>
</dbReference>
<reference evidence="3" key="1">
    <citation type="submission" date="2016-10" db="EMBL/GenBank/DDBJ databases">
        <authorList>
            <person name="Varghese N."/>
            <person name="Submissions S."/>
        </authorList>
    </citation>
    <scope>NUCLEOTIDE SEQUENCE [LARGE SCALE GENOMIC DNA]</scope>
    <source>
        <strain evidence="3">DSM 16995</strain>
    </source>
</reference>
<accession>A0A1G9D0F1</accession>
<dbReference type="STRING" id="246191.SAMN05660337_0858"/>
<name>A0A1G9D0F1_9BACT</name>
<protein>
    <recommendedName>
        <fullName evidence="4">Rod shape-determining protein MreD</fullName>
    </recommendedName>
</protein>
<dbReference type="EMBL" id="FNGA01000001">
    <property type="protein sequence ID" value="SDK57313.1"/>
    <property type="molecule type" value="Genomic_DNA"/>
</dbReference>
<gene>
    <name evidence="2" type="ORF">SAMN05660337_0858</name>
</gene>
<evidence type="ECO:0000313" key="3">
    <source>
        <dbReference type="Proteomes" id="UP000199053"/>
    </source>
</evidence>
<keyword evidence="3" id="KW-1185">Reference proteome</keyword>
<keyword evidence="1" id="KW-0812">Transmembrane</keyword>
<evidence type="ECO:0008006" key="4">
    <source>
        <dbReference type="Google" id="ProtNLM"/>
    </source>
</evidence>
<organism evidence="2 3">
    <name type="scientific">Maridesulfovibrio ferrireducens</name>
    <dbReference type="NCBI Taxonomy" id="246191"/>
    <lineage>
        <taxon>Bacteria</taxon>
        <taxon>Pseudomonadati</taxon>
        <taxon>Thermodesulfobacteriota</taxon>
        <taxon>Desulfovibrionia</taxon>
        <taxon>Desulfovibrionales</taxon>
        <taxon>Desulfovibrionaceae</taxon>
        <taxon>Maridesulfovibrio</taxon>
    </lineage>
</organism>
<dbReference type="OrthoDB" id="5470719at2"/>
<keyword evidence="1" id="KW-1133">Transmembrane helix</keyword>
<dbReference type="Proteomes" id="UP000199053">
    <property type="component" value="Unassembled WGS sequence"/>
</dbReference>
<proteinExistence type="predicted"/>
<dbReference type="AlphaFoldDB" id="A0A1G9D0F1"/>
<keyword evidence="1" id="KW-0472">Membrane</keyword>
<sequence length="154" mass="17885">MFSFFWWAAFTVVGIWAQRIVPGVDFLAPGLLLCIQMEKKTLFFWLILVWSLIQEGAGGLPFGYSLLWYSSIYVVYRCGAMFFDVQSFMFALLCAAGLGVLHPLLTGMMAMLADMNWASDRYLFEGILQFIIFPLEWLFLKYIYPERLKHEFTV</sequence>
<feature type="transmembrane region" description="Helical" evidence="1">
    <location>
        <begin position="41"/>
        <end position="69"/>
    </location>
</feature>
<feature type="transmembrane region" description="Helical" evidence="1">
    <location>
        <begin position="122"/>
        <end position="140"/>
    </location>
</feature>
<feature type="transmembrane region" description="Helical" evidence="1">
    <location>
        <begin position="81"/>
        <end position="102"/>
    </location>
</feature>